<comment type="caution">
    <text evidence="3">The sequence shown here is derived from an EMBL/GenBank/DDBJ whole genome shotgun (WGS) entry which is preliminary data.</text>
</comment>
<organism evidence="3 4">
    <name type="scientific">Paucihalobacter ruber</name>
    <dbReference type="NCBI Taxonomy" id="2567861"/>
    <lineage>
        <taxon>Bacteria</taxon>
        <taxon>Pseudomonadati</taxon>
        <taxon>Bacteroidota</taxon>
        <taxon>Flavobacteriia</taxon>
        <taxon>Flavobacteriales</taxon>
        <taxon>Flavobacteriaceae</taxon>
        <taxon>Paucihalobacter</taxon>
    </lineage>
</organism>
<sequence>MNKRIAYIFRHKLPQYHSIEALFETISAEVAKTCEVEKITLPKSGASISSLLSNLRSVQLSNNHIYHITGDVNYMALKLAGNAVLTVHDVQSALQGGALKRWLMKLLWFQWPAKRVKLMTVISEFSQGELAALVPGEAHKIRVIHNPVGSEFKPVAKDFNTLNPTVLCMGTKPNKNLEAVFNSVAGLPCTLHIVGKLTTVQQDLLHQLGIAYTNSVSLSREAIVKAYADCDVLCFPSTYEGFGMPIIEAQATGRPVLTSNLGAMKEVAGSSACLVDPYDVGAIRAGLEQIIADTDYRAGLIEKGFENVKRFSLERIAAQYMDLYHEMTA</sequence>
<name>A0A506PR32_9FLAO</name>
<evidence type="ECO:0000256" key="1">
    <source>
        <dbReference type="ARBA" id="ARBA00022679"/>
    </source>
</evidence>
<dbReference type="AlphaFoldDB" id="A0A506PR32"/>
<dbReference type="GO" id="GO:0016757">
    <property type="term" value="F:glycosyltransferase activity"/>
    <property type="evidence" value="ECO:0007669"/>
    <property type="project" value="InterPro"/>
</dbReference>
<reference evidence="3 4" key="1">
    <citation type="submission" date="2019-06" db="EMBL/GenBank/DDBJ databases">
        <title>Flavobacteriaceae Paucihalobacterium erythroidium CWB-1, complete genome.</title>
        <authorList>
            <person name="Wu S."/>
        </authorList>
    </citation>
    <scope>NUCLEOTIDE SEQUENCE [LARGE SCALE GENOMIC DNA]</scope>
    <source>
        <strain evidence="3 4">CWB-1</strain>
    </source>
</reference>
<accession>A0A506PR32</accession>
<gene>
    <name evidence="3" type="ORF">FJ651_02145</name>
</gene>
<evidence type="ECO:0000313" key="3">
    <source>
        <dbReference type="EMBL" id="TPV35737.1"/>
    </source>
</evidence>
<dbReference type="PANTHER" id="PTHR46401:SF2">
    <property type="entry name" value="GLYCOSYLTRANSFERASE WBBK-RELATED"/>
    <property type="match status" value="1"/>
</dbReference>
<dbReference type="SUPFAM" id="SSF53756">
    <property type="entry name" value="UDP-Glycosyltransferase/glycogen phosphorylase"/>
    <property type="match status" value="1"/>
</dbReference>
<evidence type="ECO:0000313" key="4">
    <source>
        <dbReference type="Proteomes" id="UP000317332"/>
    </source>
</evidence>
<proteinExistence type="predicted"/>
<dbReference type="PANTHER" id="PTHR46401">
    <property type="entry name" value="GLYCOSYLTRANSFERASE WBBK-RELATED"/>
    <property type="match status" value="1"/>
</dbReference>
<keyword evidence="4" id="KW-1185">Reference proteome</keyword>
<dbReference type="EMBL" id="VHIQ01000001">
    <property type="protein sequence ID" value="TPV35737.1"/>
    <property type="molecule type" value="Genomic_DNA"/>
</dbReference>
<keyword evidence="1 3" id="KW-0808">Transferase</keyword>
<dbReference type="GO" id="GO:0009103">
    <property type="term" value="P:lipopolysaccharide biosynthetic process"/>
    <property type="evidence" value="ECO:0007669"/>
    <property type="project" value="TreeGrafter"/>
</dbReference>
<dbReference type="Pfam" id="PF00534">
    <property type="entry name" value="Glycos_transf_1"/>
    <property type="match status" value="1"/>
</dbReference>
<dbReference type="RefSeq" id="WP_140988746.1">
    <property type="nucleotide sequence ID" value="NZ_VHIQ01000001.1"/>
</dbReference>
<dbReference type="Gene3D" id="3.40.50.2000">
    <property type="entry name" value="Glycogen Phosphorylase B"/>
    <property type="match status" value="2"/>
</dbReference>
<dbReference type="OrthoDB" id="798298at2"/>
<protein>
    <submittedName>
        <fullName evidence="3">Glycosyltransferase family 4 protein</fullName>
    </submittedName>
</protein>
<feature type="domain" description="Glycosyl transferase family 1" evidence="2">
    <location>
        <begin position="166"/>
        <end position="304"/>
    </location>
</feature>
<dbReference type="CDD" id="cd03809">
    <property type="entry name" value="GT4_MtfB-like"/>
    <property type="match status" value="1"/>
</dbReference>
<evidence type="ECO:0000259" key="2">
    <source>
        <dbReference type="Pfam" id="PF00534"/>
    </source>
</evidence>
<dbReference type="Proteomes" id="UP000317332">
    <property type="component" value="Unassembled WGS sequence"/>
</dbReference>
<dbReference type="InterPro" id="IPR001296">
    <property type="entry name" value="Glyco_trans_1"/>
</dbReference>